<evidence type="ECO:0000313" key="5">
    <source>
        <dbReference type="Proteomes" id="UP000181997"/>
    </source>
</evidence>
<dbReference type="InterPro" id="IPR006343">
    <property type="entry name" value="DnaB/C_C"/>
</dbReference>
<dbReference type="PANTHER" id="PTHR37293">
    <property type="entry name" value="PHAGE REPLICATION PROTEIN-RELATED"/>
    <property type="match status" value="1"/>
</dbReference>
<feature type="region of interest" description="Disordered" evidence="2">
    <location>
        <begin position="248"/>
        <end position="269"/>
    </location>
</feature>
<dbReference type="Gene3D" id="1.10.10.630">
    <property type="entry name" value="DnaD domain-like"/>
    <property type="match status" value="1"/>
</dbReference>
<dbReference type="RefSeq" id="WP_058297765.1">
    <property type="nucleotide sequence ID" value="NZ_FMAU01000001.1"/>
</dbReference>
<protein>
    <submittedName>
        <fullName evidence="4">DnaD and phage-associated domain-containing protein</fullName>
    </submittedName>
</protein>
<reference evidence="5" key="1">
    <citation type="submission" date="2016-08" db="EMBL/GenBank/DDBJ databases">
        <authorList>
            <person name="Varghese N."/>
            <person name="Submissions Spin"/>
        </authorList>
    </citation>
    <scope>NUCLEOTIDE SEQUENCE [LARGE SCALE GENOMIC DNA]</scope>
    <source>
        <strain evidence="5">SGD-1123</strain>
    </source>
</reference>
<dbReference type="Pfam" id="PF07261">
    <property type="entry name" value="DnaB_2"/>
    <property type="match status" value="1"/>
</dbReference>
<comment type="similarity">
    <text evidence="1">Belongs to the DnaB/DnaD family.</text>
</comment>
<dbReference type="PANTHER" id="PTHR37293:SF5">
    <property type="entry name" value="DNA REPLICATION PROTEIN"/>
    <property type="match status" value="1"/>
</dbReference>
<evidence type="ECO:0000256" key="1">
    <source>
        <dbReference type="ARBA" id="ARBA00093462"/>
    </source>
</evidence>
<dbReference type="SUPFAM" id="SSF158499">
    <property type="entry name" value="DnaD domain-like"/>
    <property type="match status" value="1"/>
</dbReference>
<sequence length="285" mass="32618">MNYLKELKAFKDWLLLNDLNTSAIALWHTLMAINNMAGWKERFNAPNSTVEKLTGLSKQGLVNARIKLIENELIEYEKGKKGKAPIYKVKSLVNSVDQSLYQSDTQSIYQSGYQSDDQQLTIPKHKQNKTKLKDDVGDDARVSPNPFQFYEQEGFGVLGGYIPQKIVGWCDDLSEEMVLEAMKIAVEQGTKKWGYVEVILRNWSQKGIRTVEQCKAEQKQYKEHKSKRPPNTAGGKVRPIRKEMLPDWFEESQSSQDAPAGGSDDYDFEKEKEKLQAELLAYRRG</sequence>
<keyword evidence="5" id="KW-1185">Reference proteome</keyword>
<dbReference type="InterPro" id="IPR034829">
    <property type="entry name" value="DnaD-like_sf"/>
</dbReference>
<evidence type="ECO:0000313" key="4">
    <source>
        <dbReference type="EMBL" id="SCB87722.1"/>
    </source>
</evidence>
<dbReference type="AlphaFoldDB" id="A0A0V8HM91"/>
<evidence type="ECO:0000256" key="2">
    <source>
        <dbReference type="SAM" id="MobiDB-lite"/>
    </source>
</evidence>
<dbReference type="OrthoDB" id="1047417at2"/>
<feature type="domain" description="DnaB/C C-terminal" evidence="3">
    <location>
        <begin position="147"/>
        <end position="217"/>
    </location>
</feature>
<evidence type="ECO:0000259" key="3">
    <source>
        <dbReference type="Pfam" id="PF07261"/>
    </source>
</evidence>
<dbReference type="NCBIfam" id="TIGR01446">
    <property type="entry name" value="DnaD_dom"/>
    <property type="match status" value="1"/>
</dbReference>
<organism evidence="4 5">
    <name type="scientific">[Bacillus] enclensis</name>
    <dbReference type="NCBI Taxonomy" id="1402860"/>
    <lineage>
        <taxon>Bacteria</taxon>
        <taxon>Bacillati</taxon>
        <taxon>Bacillota</taxon>
        <taxon>Bacilli</taxon>
        <taxon>Bacillales</taxon>
        <taxon>Bacillaceae</taxon>
        <taxon>Rossellomorea</taxon>
    </lineage>
</organism>
<accession>A0A0V8HM91</accession>
<gene>
    <name evidence="4" type="ORF">GA0061094_1104</name>
</gene>
<dbReference type="Proteomes" id="UP000181997">
    <property type="component" value="Unassembled WGS sequence"/>
</dbReference>
<proteinExistence type="inferred from homology"/>
<dbReference type="EMBL" id="FMAU01000001">
    <property type="protein sequence ID" value="SCB87722.1"/>
    <property type="molecule type" value="Genomic_DNA"/>
</dbReference>
<feature type="region of interest" description="Disordered" evidence="2">
    <location>
        <begin position="220"/>
        <end position="239"/>
    </location>
</feature>
<dbReference type="InterPro" id="IPR053162">
    <property type="entry name" value="DnaD"/>
</dbReference>
<name>A0A0V8HM91_9BACI</name>